<reference evidence="2" key="5">
    <citation type="journal article" date="2021" name="G3 (Bethesda)">
        <title>Aegilops tauschii genome assembly Aet v5.0 features greater sequence contiguity and improved annotation.</title>
        <authorList>
            <person name="Wang L."/>
            <person name="Zhu T."/>
            <person name="Rodriguez J.C."/>
            <person name="Deal K.R."/>
            <person name="Dubcovsky J."/>
            <person name="McGuire P.E."/>
            <person name="Lux T."/>
            <person name="Spannagl M."/>
            <person name="Mayer K.F.X."/>
            <person name="Baldrich P."/>
            <person name="Meyers B.C."/>
            <person name="Huo N."/>
            <person name="Gu Y.Q."/>
            <person name="Zhou H."/>
            <person name="Devos K.M."/>
            <person name="Bennetzen J.L."/>
            <person name="Unver T."/>
            <person name="Budak H."/>
            <person name="Gulick P.J."/>
            <person name="Galiba G."/>
            <person name="Kalapos B."/>
            <person name="Nelson D.R."/>
            <person name="Li P."/>
            <person name="You F.M."/>
            <person name="Luo M.C."/>
            <person name="Dvorak J."/>
        </authorList>
    </citation>
    <scope>NUCLEOTIDE SEQUENCE [LARGE SCALE GENOMIC DNA]</scope>
    <source>
        <strain evidence="2">cv. AL8/78</strain>
    </source>
</reference>
<dbReference type="EnsemblPlants" id="AET5Gv20868500.14">
    <property type="protein sequence ID" value="AET5Gv20868500.14"/>
    <property type="gene ID" value="AET5Gv20868500"/>
</dbReference>
<dbReference type="Proteomes" id="UP000015105">
    <property type="component" value="Chromosome 5D"/>
</dbReference>
<evidence type="ECO:0000256" key="1">
    <source>
        <dbReference type="SAM" id="Phobius"/>
    </source>
</evidence>
<keyword evidence="1" id="KW-0472">Membrane</keyword>
<name>A0A453LPX9_AEGTS</name>
<reference evidence="2" key="3">
    <citation type="journal article" date="2017" name="Nature">
        <title>Genome sequence of the progenitor of the wheat D genome Aegilops tauschii.</title>
        <authorList>
            <person name="Luo M.C."/>
            <person name="Gu Y.Q."/>
            <person name="Puiu D."/>
            <person name="Wang H."/>
            <person name="Twardziok S.O."/>
            <person name="Deal K.R."/>
            <person name="Huo N."/>
            <person name="Zhu T."/>
            <person name="Wang L."/>
            <person name="Wang Y."/>
            <person name="McGuire P.E."/>
            <person name="Liu S."/>
            <person name="Long H."/>
            <person name="Ramasamy R.K."/>
            <person name="Rodriguez J.C."/>
            <person name="Van S.L."/>
            <person name="Yuan L."/>
            <person name="Wang Z."/>
            <person name="Xia Z."/>
            <person name="Xiao L."/>
            <person name="Anderson O.D."/>
            <person name="Ouyang S."/>
            <person name="Liang Y."/>
            <person name="Zimin A.V."/>
            <person name="Pertea G."/>
            <person name="Qi P."/>
            <person name="Bennetzen J.L."/>
            <person name="Dai X."/>
            <person name="Dawson M.W."/>
            <person name="Muller H.G."/>
            <person name="Kugler K."/>
            <person name="Rivarola-Duarte L."/>
            <person name="Spannagl M."/>
            <person name="Mayer K.F.X."/>
            <person name="Lu F.H."/>
            <person name="Bevan M.W."/>
            <person name="Leroy P."/>
            <person name="Li P."/>
            <person name="You F.M."/>
            <person name="Sun Q."/>
            <person name="Liu Z."/>
            <person name="Lyons E."/>
            <person name="Wicker T."/>
            <person name="Salzberg S.L."/>
            <person name="Devos K.M."/>
            <person name="Dvorak J."/>
        </authorList>
    </citation>
    <scope>NUCLEOTIDE SEQUENCE [LARGE SCALE GENOMIC DNA]</scope>
    <source>
        <strain evidence="2">cv. AL8/78</strain>
    </source>
</reference>
<sequence length="50" mass="5838">MITSNFFYLDRYNSSIPAEQIRLVHVVSCVWLSSFSTFPLLFSLLLCLKH</sequence>
<keyword evidence="1" id="KW-1133">Transmembrane helix</keyword>
<reference evidence="3" key="2">
    <citation type="journal article" date="2017" name="Nat. Plants">
        <title>The Aegilops tauschii genome reveals multiple impacts of transposons.</title>
        <authorList>
            <person name="Zhao G."/>
            <person name="Zou C."/>
            <person name="Li K."/>
            <person name="Wang K."/>
            <person name="Li T."/>
            <person name="Gao L."/>
            <person name="Zhang X."/>
            <person name="Wang H."/>
            <person name="Yang Z."/>
            <person name="Liu X."/>
            <person name="Jiang W."/>
            <person name="Mao L."/>
            <person name="Kong X."/>
            <person name="Jiao Y."/>
            <person name="Jia J."/>
        </authorList>
    </citation>
    <scope>NUCLEOTIDE SEQUENCE [LARGE SCALE GENOMIC DNA]</scope>
    <source>
        <strain evidence="3">cv. AL8/78</strain>
    </source>
</reference>
<dbReference type="AlphaFoldDB" id="A0A453LPX9"/>
<accession>A0A453LPX9</accession>
<keyword evidence="1" id="KW-0812">Transmembrane</keyword>
<evidence type="ECO:0000313" key="3">
    <source>
        <dbReference type="Proteomes" id="UP000015105"/>
    </source>
</evidence>
<organism evidence="2 3">
    <name type="scientific">Aegilops tauschii subsp. strangulata</name>
    <name type="common">Goatgrass</name>
    <dbReference type="NCBI Taxonomy" id="200361"/>
    <lineage>
        <taxon>Eukaryota</taxon>
        <taxon>Viridiplantae</taxon>
        <taxon>Streptophyta</taxon>
        <taxon>Embryophyta</taxon>
        <taxon>Tracheophyta</taxon>
        <taxon>Spermatophyta</taxon>
        <taxon>Magnoliopsida</taxon>
        <taxon>Liliopsida</taxon>
        <taxon>Poales</taxon>
        <taxon>Poaceae</taxon>
        <taxon>BOP clade</taxon>
        <taxon>Pooideae</taxon>
        <taxon>Triticodae</taxon>
        <taxon>Triticeae</taxon>
        <taxon>Triticinae</taxon>
        <taxon>Aegilops</taxon>
    </lineage>
</organism>
<feature type="transmembrane region" description="Helical" evidence="1">
    <location>
        <begin position="23"/>
        <end position="48"/>
    </location>
</feature>
<protein>
    <submittedName>
        <fullName evidence="2">Uncharacterized protein</fullName>
    </submittedName>
</protein>
<keyword evidence="3" id="KW-1185">Reference proteome</keyword>
<reference evidence="2" key="4">
    <citation type="submission" date="2019-03" db="UniProtKB">
        <authorList>
            <consortium name="EnsemblPlants"/>
        </authorList>
    </citation>
    <scope>IDENTIFICATION</scope>
</reference>
<proteinExistence type="predicted"/>
<dbReference type="Gramene" id="AET5Gv20868500.14">
    <property type="protein sequence ID" value="AET5Gv20868500.14"/>
    <property type="gene ID" value="AET5Gv20868500"/>
</dbReference>
<evidence type="ECO:0000313" key="2">
    <source>
        <dbReference type="EnsemblPlants" id="AET5Gv20868500.14"/>
    </source>
</evidence>
<reference evidence="3" key="1">
    <citation type="journal article" date="2014" name="Science">
        <title>Ancient hybridizations among the ancestral genomes of bread wheat.</title>
        <authorList>
            <consortium name="International Wheat Genome Sequencing Consortium,"/>
            <person name="Marcussen T."/>
            <person name="Sandve S.R."/>
            <person name="Heier L."/>
            <person name="Spannagl M."/>
            <person name="Pfeifer M."/>
            <person name="Jakobsen K.S."/>
            <person name="Wulff B.B."/>
            <person name="Steuernagel B."/>
            <person name="Mayer K.F."/>
            <person name="Olsen O.A."/>
        </authorList>
    </citation>
    <scope>NUCLEOTIDE SEQUENCE [LARGE SCALE GENOMIC DNA]</scope>
    <source>
        <strain evidence="3">cv. AL8/78</strain>
    </source>
</reference>